<accession>A0A9X8H2M5</accession>
<reference evidence="1 2" key="1">
    <citation type="journal article" date="2018" name="J. Invertebr. Pathol.">
        <title>New genotyping method for the causative agent of crayfish plague (Aphanomyces astaci) based on whole genome data.</title>
        <authorList>
            <person name="Minardi D."/>
            <person name="Studholme D.J."/>
            <person name="van der Giezen M."/>
            <person name="Pretto T."/>
            <person name="Oidtmann B."/>
        </authorList>
    </citation>
    <scope>NUCLEOTIDE SEQUENCE [LARGE SCALE GENOMIC DNA]</scope>
    <source>
        <strain evidence="1 2">KB13</strain>
    </source>
</reference>
<evidence type="ECO:0000313" key="2">
    <source>
        <dbReference type="Proteomes" id="UP000275652"/>
    </source>
</evidence>
<evidence type="ECO:0000313" key="1">
    <source>
        <dbReference type="EMBL" id="RLN94807.1"/>
    </source>
</evidence>
<proteinExistence type="predicted"/>
<comment type="caution">
    <text evidence="1">The sequence shown here is derived from an EMBL/GenBank/DDBJ whole genome shotgun (WGS) entry which is preliminary data.</text>
</comment>
<protein>
    <submittedName>
        <fullName evidence="1">Uncharacterized protein</fullName>
    </submittedName>
</protein>
<gene>
    <name evidence="1" type="ORF">DYB28_011242</name>
</gene>
<name>A0A9X8H2M5_APHAT</name>
<dbReference type="AlphaFoldDB" id="A0A9X8H2M5"/>
<dbReference type="Proteomes" id="UP000275652">
    <property type="component" value="Unassembled WGS sequence"/>
</dbReference>
<organism evidence="1 2">
    <name type="scientific">Aphanomyces astaci</name>
    <name type="common">Crayfish plague agent</name>
    <dbReference type="NCBI Taxonomy" id="112090"/>
    <lineage>
        <taxon>Eukaryota</taxon>
        <taxon>Sar</taxon>
        <taxon>Stramenopiles</taxon>
        <taxon>Oomycota</taxon>
        <taxon>Saprolegniomycetes</taxon>
        <taxon>Saprolegniales</taxon>
        <taxon>Verrucalvaceae</taxon>
        <taxon>Aphanomyces</taxon>
    </lineage>
</organism>
<sequence>MEVTFRDEDTAALVAMLDVRLQRKSRRNIQKKAYYRQDKQVHMYLKTRASELEAELGRLSRLPRSSLVSWQDTARGLHDGAVESLHHNRVLKKRLREYRTLTVLLRDMVNSTVVQVSPTGTWLASNLRLHRVRLHAHPEARRHGLDWLTQVMYHNTDQLLEKYAFPSRTPYSRLADITVDTSHPDALNYIQRYQLELNLPLECALPLAKSYFQSGASLDQLEVHYKVKQFLDVEATSSFSDSMTYDVVIDLTAHTQAGTTRLCRIFQEANRCILVTQNVPDDEKLPSKYTDSKSLTWVVLERVAPTITIMRCLFVVSQSFTQRTGEFVSLEDEAQLDWHLNLRRVPVDLRLDTFCRHVHLLGYRNIQSRDHDFARLFHCEI</sequence>
<dbReference type="EMBL" id="QUTI01058320">
    <property type="protein sequence ID" value="RLN94807.1"/>
    <property type="molecule type" value="Genomic_DNA"/>
</dbReference>